<dbReference type="RefSeq" id="WP_139087569.1">
    <property type="nucleotide sequence ID" value="NZ_VDFR01000011.1"/>
</dbReference>
<dbReference type="OrthoDB" id="3747139at2"/>
<proteinExistence type="predicted"/>
<feature type="chain" id="PRO_5036366906" evidence="1">
    <location>
        <begin position="22"/>
        <end position="223"/>
    </location>
</feature>
<keyword evidence="1" id="KW-0732">Signal</keyword>
<reference evidence="2 4" key="1">
    <citation type="submission" date="2019-05" db="EMBL/GenBank/DDBJ databases">
        <title>Mumia sp. nov., isolated from the intestinal contents of plateau pika (Ochotona curzoniae) in the Qinghai-Tibet plateau of China.</title>
        <authorList>
            <person name="Tian Z."/>
        </authorList>
    </citation>
    <scope>NUCLEOTIDE SEQUENCE [LARGE SCALE GENOMIC DNA]</scope>
    <source>
        <strain evidence="4">527</strain>
        <strain evidence="2">Z527</strain>
    </source>
</reference>
<accession>A0A5C4MCB7</accession>
<evidence type="ECO:0000313" key="2">
    <source>
        <dbReference type="EMBL" id="TNC31617.1"/>
    </source>
</evidence>
<dbReference type="EMBL" id="VDFR01000011">
    <property type="protein sequence ID" value="TNC50891.1"/>
    <property type="molecule type" value="Genomic_DNA"/>
</dbReference>
<evidence type="ECO:0000313" key="3">
    <source>
        <dbReference type="EMBL" id="TNC50891.1"/>
    </source>
</evidence>
<evidence type="ECO:0000256" key="1">
    <source>
        <dbReference type="SAM" id="SignalP"/>
    </source>
</evidence>
<evidence type="ECO:0000313" key="4">
    <source>
        <dbReference type="Proteomes" id="UP000306740"/>
    </source>
</evidence>
<dbReference type="PROSITE" id="PS51257">
    <property type="entry name" value="PROKAR_LIPOPROTEIN"/>
    <property type="match status" value="1"/>
</dbReference>
<name>A0A5C4MCB7_9ACTN</name>
<protein>
    <submittedName>
        <fullName evidence="2">Uncharacterized protein</fullName>
    </submittedName>
</protein>
<gene>
    <name evidence="3" type="ORF">FHE65_02635</name>
    <name evidence="2" type="ORF">FHE65_31065</name>
</gene>
<dbReference type="EMBL" id="VDFR01000202">
    <property type="protein sequence ID" value="TNC31617.1"/>
    <property type="molecule type" value="Genomic_DNA"/>
</dbReference>
<organism evidence="2 4">
    <name type="scientific">Mumia zhuanghuii</name>
    <dbReference type="NCBI Taxonomy" id="2585211"/>
    <lineage>
        <taxon>Bacteria</taxon>
        <taxon>Bacillati</taxon>
        <taxon>Actinomycetota</taxon>
        <taxon>Actinomycetes</taxon>
        <taxon>Propionibacteriales</taxon>
        <taxon>Nocardioidaceae</taxon>
        <taxon>Mumia</taxon>
    </lineage>
</organism>
<dbReference type="Proteomes" id="UP000306740">
    <property type="component" value="Unassembled WGS sequence"/>
</dbReference>
<comment type="caution">
    <text evidence="2">The sequence shown here is derived from an EMBL/GenBank/DDBJ whole genome shotgun (WGS) entry which is preliminary data.</text>
</comment>
<dbReference type="AlphaFoldDB" id="A0A5C4MCB7"/>
<sequence length="223" mass="23387">MPRRRPLRPLLAAAAASLVLAGCGSTFPGEAVVVGDTRLSMDRFSALADAGCTYLATAAAVQGGQAPGQGAVRQVIATQQLQLAGAEKVAADRGIEVAPSEYELRPADLQQLEELIGDDQLDDIVEILERDFKSQALRTAIGADETGTTPTQENAEQLLADGSAVVTDELVRLDAAVDPRFGIDIEGQPDPGLQLSVAREQLEEVDPATLPAAQQCRGVESSE</sequence>
<feature type="signal peptide" evidence="1">
    <location>
        <begin position="1"/>
        <end position="21"/>
    </location>
</feature>